<gene>
    <name evidence="1" type="ORF">SAMN04487928_1375</name>
</gene>
<dbReference type="InterPro" id="IPR029058">
    <property type="entry name" value="AB_hydrolase_fold"/>
</dbReference>
<dbReference type="Proteomes" id="UP000182624">
    <property type="component" value="Unassembled WGS sequence"/>
</dbReference>
<dbReference type="GO" id="GO:0016787">
    <property type="term" value="F:hydrolase activity"/>
    <property type="evidence" value="ECO:0007669"/>
    <property type="project" value="UniProtKB-KW"/>
</dbReference>
<dbReference type="RefSeq" id="WP_074891440.1">
    <property type="nucleotide sequence ID" value="NZ_FOXO01000037.1"/>
</dbReference>
<protein>
    <submittedName>
        <fullName evidence="1">Alpha/beta hydrolase family protein</fullName>
    </submittedName>
</protein>
<keyword evidence="1" id="KW-0378">Hydrolase</keyword>
<dbReference type="EMBL" id="FOXO01000037">
    <property type="protein sequence ID" value="SFQ35041.1"/>
    <property type="molecule type" value="Genomic_DNA"/>
</dbReference>
<dbReference type="OrthoDB" id="1908495at2"/>
<keyword evidence="2" id="KW-1185">Reference proteome</keyword>
<accession>A0A1I5XSU4</accession>
<proteinExistence type="predicted"/>
<reference evidence="2" key="1">
    <citation type="submission" date="2016-10" db="EMBL/GenBank/DDBJ databases">
        <authorList>
            <person name="Varghese N."/>
            <person name="Submissions S."/>
        </authorList>
    </citation>
    <scope>NUCLEOTIDE SEQUENCE [LARGE SCALE GENOMIC DNA]</scope>
    <source>
        <strain evidence="2">P18</strain>
    </source>
</reference>
<dbReference type="SUPFAM" id="SSF53474">
    <property type="entry name" value="alpha/beta-Hydrolases"/>
    <property type="match status" value="1"/>
</dbReference>
<evidence type="ECO:0000313" key="2">
    <source>
        <dbReference type="Proteomes" id="UP000182624"/>
    </source>
</evidence>
<organism evidence="1 2">
    <name type="scientific">Butyrivibrio proteoclasticus</name>
    <dbReference type="NCBI Taxonomy" id="43305"/>
    <lineage>
        <taxon>Bacteria</taxon>
        <taxon>Bacillati</taxon>
        <taxon>Bacillota</taxon>
        <taxon>Clostridia</taxon>
        <taxon>Lachnospirales</taxon>
        <taxon>Lachnospiraceae</taxon>
        <taxon>Butyrivibrio</taxon>
    </lineage>
</organism>
<dbReference type="AlphaFoldDB" id="A0A1I5XSU4"/>
<dbReference type="Gene3D" id="3.40.50.1820">
    <property type="entry name" value="alpha/beta hydrolase"/>
    <property type="match status" value="1"/>
</dbReference>
<sequence>MCSEKLAVIFPGMGYNGDKPLLYYTKKLAKAAGYDVLDVTYELPVKSKEILNDKEGMKAAFEIALKQVEEQLDGVEFDKCEKILFVGKSIGTALAAYYDKNYNIGATQLVFTPVPQTFDFLRAESGTVFHGNADPWCRTDIAKARCEELGLELVIVEKGNHSLETGEVISDIQEMGNVMKIVEKLL</sequence>
<name>A0A1I5XSU4_9FIRM</name>
<evidence type="ECO:0000313" key="1">
    <source>
        <dbReference type="EMBL" id="SFQ35041.1"/>
    </source>
</evidence>